<gene>
    <name evidence="2" type="ORF">PLEPLA_LOCUS45907</name>
</gene>
<organism evidence="2 3">
    <name type="scientific">Pleuronectes platessa</name>
    <name type="common">European plaice</name>
    <dbReference type="NCBI Taxonomy" id="8262"/>
    <lineage>
        <taxon>Eukaryota</taxon>
        <taxon>Metazoa</taxon>
        <taxon>Chordata</taxon>
        <taxon>Craniata</taxon>
        <taxon>Vertebrata</taxon>
        <taxon>Euteleostomi</taxon>
        <taxon>Actinopterygii</taxon>
        <taxon>Neopterygii</taxon>
        <taxon>Teleostei</taxon>
        <taxon>Neoteleostei</taxon>
        <taxon>Acanthomorphata</taxon>
        <taxon>Carangaria</taxon>
        <taxon>Pleuronectiformes</taxon>
        <taxon>Pleuronectoidei</taxon>
        <taxon>Pleuronectidae</taxon>
        <taxon>Pleuronectes</taxon>
    </lineage>
</organism>
<dbReference type="EMBL" id="CADEAL010004371">
    <property type="protein sequence ID" value="CAB1458079.1"/>
    <property type="molecule type" value="Genomic_DNA"/>
</dbReference>
<evidence type="ECO:0000256" key="1">
    <source>
        <dbReference type="SAM" id="MobiDB-lite"/>
    </source>
</evidence>
<feature type="compositionally biased region" description="Polar residues" evidence="1">
    <location>
        <begin position="279"/>
        <end position="291"/>
    </location>
</feature>
<feature type="compositionally biased region" description="Polar residues" evidence="1">
    <location>
        <begin position="461"/>
        <end position="473"/>
    </location>
</feature>
<feature type="region of interest" description="Disordered" evidence="1">
    <location>
        <begin position="360"/>
        <end position="385"/>
    </location>
</feature>
<feature type="region of interest" description="Disordered" evidence="1">
    <location>
        <begin position="247"/>
        <end position="317"/>
    </location>
</feature>
<feature type="compositionally biased region" description="Acidic residues" evidence="1">
    <location>
        <begin position="303"/>
        <end position="317"/>
    </location>
</feature>
<reference evidence="2" key="1">
    <citation type="submission" date="2020-03" db="EMBL/GenBank/DDBJ databases">
        <authorList>
            <person name="Weist P."/>
        </authorList>
    </citation>
    <scope>NUCLEOTIDE SEQUENCE</scope>
</reference>
<sequence>MLLSLVPVAPPHGLRRTERIRRCSNCCGGTFRYKLTDVDPWEAVTDLRAGTCGRTQRRRPCSLLWSDRTDGDQDPVAGSAGRNIPPEDSSVLAPSWIQSASRKSFEDLGGFVGEHEAHESKLLENNGSSGSSTDRRHFWRKRDIISRMNRNNLKVSDHQELHRTASLRQQQQQSSRKFTTASSKVFKDGSTQLESFPEGSQEFGTLQDFHFGLFTPETPQRKTPAQTQDVSQVQIQVQVKEVRENHMTNEGNGNLPFQSQQKTYKSAGTSHLEEKESRGIQSVSELTASVSSEKRPKHQQTDNEGETAAEFSGEEEVEGQMELAAPRGERPVRPGGVTSEDRWETFRQQNDPRVWTHKHPDTAEESHLAQRHHTSPPVRASSVPPRAWRHQEVIVSFETVNDHIERVPSSDVVTQSTGRHETKTHFHLCQCGEWRPGGNAASHRVKGQTQVAAGRPASAPRTRSTFPTLSSVRSSSGSGGEGEDNQCHQFPKLPSLPPRRGPQDSQLNCSDDGMTSDAPSEDEDGGMIPQKQIQDLSPGSGPVLQQQNITLGNFNILFI</sequence>
<proteinExistence type="predicted"/>
<keyword evidence="3" id="KW-1185">Reference proteome</keyword>
<feature type="region of interest" description="Disordered" evidence="1">
    <location>
        <begin position="435"/>
        <end position="541"/>
    </location>
</feature>
<feature type="region of interest" description="Disordered" evidence="1">
    <location>
        <begin position="65"/>
        <end position="90"/>
    </location>
</feature>
<accession>A0A9N7VYD0</accession>
<dbReference type="Proteomes" id="UP001153269">
    <property type="component" value="Unassembled WGS sequence"/>
</dbReference>
<dbReference type="AlphaFoldDB" id="A0A9N7VYD0"/>
<feature type="compositionally biased region" description="Polar residues" evidence="1">
    <location>
        <begin position="248"/>
        <end position="269"/>
    </location>
</feature>
<protein>
    <submittedName>
        <fullName evidence="2">Uncharacterized protein</fullName>
    </submittedName>
</protein>
<name>A0A9N7VYD0_PLEPL</name>
<evidence type="ECO:0000313" key="2">
    <source>
        <dbReference type="EMBL" id="CAB1458079.1"/>
    </source>
</evidence>
<evidence type="ECO:0000313" key="3">
    <source>
        <dbReference type="Proteomes" id="UP001153269"/>
    </source>
</evidence>
<feature type="compositionally biased region" description="Low complexity" evidence="1">
    <location>
        <begin position="375"/>
        <end position="385"/>
    </location>
</feature>
<comment type="caution">
    <text evidence="2">The sequence shown here is derived from an EMBL/GenBank/DDBJ whole genome shotgun (WGS) entry which is preliminary data.</text>
</comment>
<feature type="compositionally biased region" description="Polar residues" evidence="1">
    <location>
        <begin position="531"/>
        <end position="541"/>
    </location>
</feature>